<feature type="domain" description="Phosphatidylinositol-specific phospholipase C X" evidence="7">
    <location>
        <begin position="33"/>
        <end position="186"/>
    </location>
</feature>
<evidence type="ECO:0000256" key="1">
    <source>
        <dbReference type="ARBA" id="ARBA00012368"/>
    </source>
</evidence>
<evidence type="ECO:0000256" key="3">
    <source>
        <dbReference type="ARBA" id="ARBA00022963"/>
    </source>
</evidence>
<dbReference type="SMART" id="SM00148">
    <property type="entry name" value="PLCXc"/>
    <property type="match status" value="1"/>
</dbReference>
<dbReference type="GO" id="GO:0004435">
    <property type="term" value="F:phosphatidylinositol-4,5-bisphosphate phospholipase C activity"/>
    <property type="evidence" value="ECO:0007669"/>
    <property type="project" value="UniProtKB-EC"/>
</dbReference>
<dbReference type="EMBL" id="PGGS01000695">
    <property type="protein sequence ID" value="PNH02234.1"/>
    <property type="molecule type" value="Genomic_DNA"/>
</dbReference>
<evidence type="ECO:0000313" key="8">
    <source>
        <dbReference type="EMBL" id="PNH02234.1"/>
    </source>
</evidence>
<sequence length="229" mass="24589">MGNSHSTCFESDQWDSHPDVKRGYEPSQAAVYQDMDQPLPHYFISSGHNSYLTGNQLTSASGTSTIIACLQASCRVVELDVYNGPICKHGGTLTSPVPFKLEVYGMPVDRETRCTRTAHNSGRLVAEEAFDFVVRFPEMAVLVVALMDEDAGATSSKHAVADTLGYFSLPLSTLAEGDFKLALRKPDTGRTLPGHKGWVKVSFKWGADENAAADATAGANAMYGGPPPA</sequence>
<accession>A0A2J7ZPN4</accession>
<dbReference type="EC" id="3.1.4.11" evidence="1 5"/>
<name>A0A2J7ZPN4_9CHLO</name>
<feature type="region of interest" description="Disordered" evidence="6">
    <location>
        <begin position="1"/>
        <end position="22"/>
    </location>
</feature>
<dbReference type="AlphaFoldDB" id="A0A2J7ZPN4"/>
<evidence type="ECO:0000313" key="9">
    <source>
        <dbReference type="Proteomes" id="UP000236333"/>
    </source>
</evidence>
<dbReference type="Gene3D" id="3.20.20.190">
    <property type="entry name" value="Phosphatidylinositol (PI) phosphodiesterase"/>
    <property type="match status" value="1"/>
</dbReference>
<dbReference type="InterPro" id="IPR000909">
    <property type="entry name" value="PLipase_C_PInositol-sp_X_dom"/>
</dbReference>
<dbReference type="PANTHER" id="PTHR10336">
    <property type="entry name" value="PHOSPHOINOSITIDE-SPECIFIC PHOSPHOLIPASE C FAMILY PROTEIN"/>
    <property type="match status" value="1"/>
</dbReference>
<dbReference type="PROSITE" id="PS50007">
    <property type="entry name" value="PIPLC_X_DOMAIN"/>
    <property type="match status" value="1"/>
</dbReference>
<dbReference type="GO" id="GO:0051209">
    <property type="term" value="P:release of sequestered calcium ion into cytosol"/>
    <property type="evidence" value="ECO:0007669"/>
    <property type="project" value="TreeGrafter"/>
</dbReference>
<feature type="compositionally biased region" description="Polar residues" evidence="6">
    <location>
        <begin position="1"/>
        <end position="10"/>
    </location>
</feature>
<dbReference type="OrthoDB" id="269822at2759"/>
<keyword evidence="2 5" id="KW-0378">Hydrolase</keyword>
<evidence type="ECO:0000256" key="5">
    <source>
        <dbReference type="RuleBase" id="RU361133"/>
    </source>
</evidence>
<dbReference type="GO" id="GO:0048015">
    <property type="term" value="P:phosphatidylinositol-mediated signaling"/>
    <property type="evidence" value="ECO:0007669"/>
    <property type="project" value="TreeGrafter"/>
</dbReference>
<comment type="catalytic activity">
    <reaction evidence="5">
        <text>a 1,2-diacyl-sn-glycero-3-phospho-(1D-myo-inositol-4,5-bisphosphate) + H2O = 1D-myo-inositol 1,4,5-trisphosphate + a 1,2-diacyl-sn-glycerol + H(+)</text>
        <dbReference type="Rhea" id="RHEA:33179"/>
        <dbReference type="ChEBI" id="CHEBI:15377"/>
        <dbReference type="ChEBI" id="CHEBI:15378"/>
        <dbReference type="ChEBI" id="CHEBI:17815"/>
        <dbReference type="ChEBI" id="CHEBI:58456"/>
        <dbReference type="ChEBI" id="CHEBI:203600"/>
        <dbReference type="EC" id="3.1.4.11"/>
    </reaction>
</comment>
<dbReference type="GO" id="GO:0016042">
    <property type="term" value="P:lipid catabolic process"/>
    <property type="evidence" value="ECO:0007669"/>
    <property type="project" value="UniProtKB-KW"/>
</dbReference>
<comment type="caution">
    <text evidence="8">The sequence shown here is derived from an EMBL/GenBank/DDBJ whole genome shotgun (WGS) entry which is preliminary data.</text>
</comment>
<dbReference type="SUPFAM" id="SSF49562">
    <property type="entry name" value="C2 domain (Calcium/lipid-binding domain, CaLB)"/>
    <property type="match status" value="1"/>
</dbReference>
<evidence type="ECO:0000256" key="4">
    <source>
        <dbReference type="ARBA" id="ARBA00023098"/>
    </source>
</evidence>
<reference evidence="8 9" key="1">
    <citation type="journal article" date="2017" name="Mol. Biol. Evol.">
        <title>The 4-celled Tetrabaena socialis nuclear genome reveals the essential components for genetic control of cell number at the origin of multicellularity in the volvocine lineage.</title>
        <authorList>
            <person name="Featherston J."/>
            <person name="Arakaki Y."/>
            <person name="Hanschen E.R."/>
            <person name="Ferris P.J."/>
            <person name="Michod R.E."/>
            <person name="Olson B.J.S.C."/>
            <person name="Nozaki H."/>
            <person name="Durand P.M."/>
        </authorList>
    </citation>
    <scope>NUCLEOTIDE SEQUENCE [LARGE SCALE GENOMIC DNA]</scope>
    <source>
        <strain evidence="8 9">NIES-571</strain>
    </source>
</reference>
<evidence type="ECO:0000256" key="2">
    <source>
        <dbReference type="ARBA" id="ARBA00022801"/>
    </source>
</evidence>
<gene>
    <name evidence="8" type="ORF">TSOC_011805</name>
</gene>
<evidence type="ECO:0000259" key="7">
    <source>
        <dbReference type="SMART" id="SM00148"/>
    </source>
</evidence>
<dbReference type="Proteomes" id="UP000236333">
    <property type="component" value="Unassembled WGS sequence"/>
</dbReference>
<dbReference type="InterPro" id="IPR035892">
    <property type="entry name" value="C2_domain_sf"/>
</dbReference>
<dbReference type="PANTHER" id="PTHR10336:SF36">
    <property type="entry name" value="1-PHOSPHATIDYLINOSITOL 4,5-BISPHOSPHATE PHOSPHODIESTERASE BETA-4"/>
    <property type="match status" value="1"/>
</dbReference>
<dbReference type="InterPro" id="IPR001192">
    <property type="entry name" value="PI-PLC_fam"/>
</dbReference>
<dbReference type="Pfam" id="PF00388">
    <property type="entry name" value="PI-PLC-X"/>
    <property type="match status" value="1"/>
</dbReference>
<keyword evidence="4 5" id="KW-0443">Lipid metabolism</keyword>
<dbReference type="SUPFAM" id="SSF51695">
    <property type="entry name" value="PLC-like phosphodiesterases"/>
    <property type="match status" value="1"/>
</dbReference>
<proteinExistence type="predicted"/>
<protein>
    <recommendedName>
        <fullName evidence="1 5">Phosphoinositide phospholipase C</fullName>
        <ecNumber evidence="1 5">3.1.4.11</ecNumber>
    </recommendedName>
</protein>
<keyword evidence="9" id="KW-1185">Reference proteome</keyword>
<keyword evidence="3 5" id="KW-0442">Lipid degradation</keyword>
<evidence type="ECO:0000256" key="6">
    <source>
        <dbReference type="SAM" id="MobiDB-lite"/>
    </source>
</evidence>
<dbReference type="PRINTS" id="PR00390">
    <property type="entry name" value="PHPHLIPASEC"/>
</dbReference>
<organism evidence="8 9">
    <name type="scientific">Tetrabaena socialis</name>
    <dbReference type="NCBI Taxonomy" id="47790"/>
    <lineage>
        <taxon>Eukaryota</taxon>
        <taxon>Viridiplantae</taxon>
        <taxon>Chlorophyta</taxon>
        <taxon>core chlorophytes</taxon>
        <taxon>Chlorophyceae</taxon>
        <taxon>CS clade</taxon>
        <taxon>Chlamydomonadales</taxon>
        <taxon>Tetrabaenaceae</taxon>
        <taxon>Tetrabaena</taxon>
    </lineage>
</organism>
<dbReference type="InterPro" id="IPR017946">
    <property type="entry name" value="PLC-like_Pdiesterase_TIM-brl"/>
</dbReference>